<evidence type="ECO:0000313" key="3">
    <source>
        <dbReference type="Proteomes" id="UP000472264"/>
    </source>
</evidence>
<dbReference type="Ensembl" id="ENSENLT00000022897.1">
    <property type="protein sequence ID" value="ENSENLP00000022140.1"/>
    <property type="gene ID" value="ENSENLG00000010086.1"/>
</dbReference>
<organism evidence="2 3">
    <name type="scientific">Echeneis naucrates</name>
    <name type="common">Live sharksucker</name>
    <dbReference type="NCBI Taxonomy" id="173247"/>
    <lineage>
        <taxon>Eukaryota</taxon>
        <taxon>Metazoa</taxon>
        <taxon>Chordata</taxon>
        <taxon>Craniata</taxon>
        <taxon>Vertebrata</taxon>
        <taxon>Euteleostomi</taxon>
        <taxon>Actinopterygii</taxon>
        <taxon>Neopterygii</taxon>
        <taxon>Teleostei</taxon>
        <taxon>Neoteleostei</taxon>
        <taxon>Acanthomorphata</taxon>
        <taxon>Carangaria</taxon>
        <taxon>Carangiformes</taxon>
        <taxon>Echeneidae</taxon>
        <taxon>Echeneis</taxon>
    </lineage>
</organism>
<protein>
    <submittedName>
        <fullName evidence="2">Uncharacterized protein</fullName>
    </submittedName>
</protein>
<sequence length="57" mass="6383">ANGPNASDIKHHRRDEVYIRESNSQSPCEIKKYQQSPGQAFGKHSVGPTGRARKPEH</sequence>
<reference evidence="2" key="3">
    <citation type="submission" date="2025-09" db="UniProtKB">
        <authorList>
            <consortium name="Ensembl"/>
        </authorList>
    </citation>
    <scope>IDENTIFICATION</scope>
</reference>
<feature type="region of interest" description="Disordered" evidence="1">
    <location>
        <begin position="20"/>
        <end position="57"/>
    </location>
</feature>
<dbReference type="InParanoid" id="A0A665US47"/>
<accession>A0A665US47</accession>
<keyword evidence="3" id="KW-1185">Reference proteome</keyword>
<evidence type="ECO:0000256" key="1">
    <source>
        <dbReference type="SAM" id="MobiDB-lite"/>
    </source>
</evidence>
<reference evidence="2" key="2">
    <citation type="submission" date="2025-08" db="UniProtKB">
        <authorList>
            <consortium name="Ensembl"/>
        </authorList>
    </citation>
    <scope>IDENTIFICATION</scope>
</reference>
<dbReference type="AlphaFoldDB" id="A0A665US47"/>
<name>A0A665US47_ECHNA</name>
<evidence type="ECO:0000313" key="2">
    <source>
        <dbReference type="Ensembl" id="ENSENLP00000022140.1"/>
    </source>
</evidence>
<proteinExistence type="predicted"/>
<reference evidence="2" key="1">
    <citation type="submission" date="2021-04" db="EMBL/GenBank/DDBJ databases">
        <authorList>
            <consortium name="Wellcome Sanger Institute Data Sharing"/>
        </authorList>
    </citation>
    <scope>NUCLEOTIDE SEQUENCE [LARGE SCALE GENOMIC DNA]</scope>
</reference>
<feature type="compositionally biased region" description="Polar residues" evidence="1">
    <location>
        <begin position="21"/>
        <end position="38"/>
    </location>
</feature>
<dbReference type="Proteomes" id="UP000472264">
    <property type="component" value="Chromosome 8"/>
</dbReference>